<keyword evidence="1" id="KW-0436">Ligase</keyword>
<dbReference type="EC" id="6.5.1.-" evidence="1"/>
<dbReference type="GO" id="GO:0016874">
    <property type="term" value="F:ligase activity"/>
    <property type="evidence" value="ECO:0007669"/>
    <property type="project" value="UniProtKB-KW"/>
</dbReference>
<evidence type="ECO:0000313" key="1">
    <source>
        <dbReference type="EMBL" id="STR41652.1"/>
    </source>
</evidence>
<accession>A0A7H4LZS6</accession>
<sequence length="40" mass="4378">MSEPKRLFFAIELPGDVQQQIVHWRAASFSRRCGSTGGGG</sequence>
<proteinExistence type="predicted"/>
<comment type="caution">
    <text evidence="1">The sequence shown here is derived from an EMBL/GenBank/DDBJ whole genome shotgun (WGS) entry which is preliminary data.</text>
</comment>
<organism evidence="1 2">
    <name type="scientific">Klebsiella michiganensis</name>
    <dbReference type="NCBI Taxonomy" id="1134687"/>
    <lineage>
        <taxon>Bacteria</taxon>
        <taxon>Pseudomonadati</taxon>
        <taxon>Pseudomonadota</taxon>
        <taxon>Gammaproteobacteria</taxon>
        <taxon>Enterobacterales</taxon>
        <taxon>Enterobacteriaceae</taxon>
        <taxon>Klebsiella/Raoultella group</taxon>
        <taxon>Klebsiella</taxon>
    </lineage>
</organism>
<dbReference type="AlphaFoldDB" id="A0A7H4LZS6"/>
<protein>
    <submittedName>
        <fullName evidence="1">2'-5' RNA ligase</fullName>
        <ecNumber evidence="1">6.5.1.-</ecNumber>
    </submittedName>
</protein>
<reference evidence="1 2" key="1">
    <citation type="submission" date="2018-06" db="EMBL/GenBank/DDBJ databases">
        <authorList>
            <consortium name="Pathogen Informatics"/>
            <person name="Doyle S."/>
        </authorList>
    </citation>
    <scope>NUCLEOTIDE SEQUENCE [LARGE SCALE GENOMIC DNA]</scope>
    <source>
        <strain evidence="1 2">NCTC11694</strain>
    </source>
</reference>
<name>A0A7H4LZS6_9ENTR</name>
<gene>
    <name evidence="1" type="primary">ligT_1</name>
    <name evidence="1" type="ORF">NCTC11694_02844</name>
</gene>
<dbReference type="Proteomes" id="UP000255050">
    <property type="component" value="Unassembled WGS sequence"/>
</dbReference>
<evidence type="ECO:0000313" key="2">
    <source>
        <dbReference type="Proteomes" id="UP000255050"/>
    </source>
</evidence>
<dbReference type="EMBL" id="UGJR01000002">
    <property type="protein sequence ID" value="STR41652.1"/>
    <property type="molecule type" value="Genomic_DNA"/>
</dbReference>